<accession>A0ABW0NI13</accession>
<gene>
    <name evidence="1" type="primary">trhO</name>
    <name evidence="3" type="ORF">ACFPOE_14335</name>
</gene>
<sequence length="279" mass="30731">MIHTAFYRFAPLPDPERVGASLRSLLAQPQLGGLTGSILVATEGINGMLAGSRQAVDFIEAALVQDAAFAGAFAGMAFKRSACTTPPFGKLKVHVKKEIVPLGIEGVDARVTGINVSPQDWRELIKDPDLVLLDNRNSFEYRLGHFEGAIDPQVTNFRDFPAYVRAHAAQWKAQGKRIAMYCTGGIRCEKTSAWMLEMDMPVYQLEGGILNYFQQVPDAQLDWRGECFVFDNRVALDTHLQETASTLDDVYGQEPDGEWRLARARRLAQAVGAGPGTEE</sequence>
<evidence type="ECO:0000313" key="3">
    <source>
        <dbReference type="EMBL" id="MFC5498722.1"/>
    </source>
</evidence>
<dbReference type="HAMAP" id="MF_00469">
    <property type="entry name" value="TrhO"/>
    <property type="match status" value="1"/>
</dbReference>
<dbReference type="CDD" id="cd01518">
    <property type="entry name" value="RHOD_YceA"/>
    <property type="match status" value="1"/>
</dbReference>
<dbReference type="PANTHER" id="PTHR43268:SF6">
    <property type="entry name" value="THIOSULFATE SULFURTRANSFERASE_RHODANESE-LIKE DOMAIN-CONTAINING PROTEIN 2"/>
    <property type="match status" value="1"/>
</dbReference>
<dbReference type="EMBL" id="JBHSMF010000009">
    <property type="protein sequence ID" value="MFC5498722.1"/>
    <property type="molecule type" value="Genomic_DNA"/>
</dbReference>
<name>A0ABW0NI13_9BURK</name>
<dbReference type="EC" id="1.14.-.-" evidence="1"/>
<organism evidence="3 4">
    <name type="scientific">Caenimonas terrae</name>
    <dbReference type="NCBI Taxonomy" id="696074"/>
    <lineage>
        <taxon>Bacteria</taxon>
        <taxon>Pseudomonadati</taxon>
        <taxon>Pseudomonadota</taxon>
        <taxon>Betaproteobacteria</taxon>
        <taxon>Burkholderiales</taxon>
        <taxon>Comamonadaceae</taxon>
        <taxon>Caenimonas</taxon>
    </lineage>
</organism>
<dbReference type="Proteomes" id="UP001596037">
    <property type="component" value="Unassembled WGS sequence"/>
</dbReference>
<protein>
    <recommendedName>
        <fullName evidence="1">tRNA uridine(34) hydroxylase</fullName>
        <ecNumber evidence="1">1.14.-.-</ecNumber>
    </recommendedName>
    <alternativeName>
        <fullName evidence="1">tRNA hydroxylation protein O</fullName>
    </alternativeName>
</protein>
<dbReference type="InterPro" id="IPR036873">
    <property type="entry name" value="Rhodanese-like_dom_sf"/>
</dbReference>
<dbReference type="InterPro" id="IPR040503">
    <property type="entry name" value="TRHO_N"/>
</dbReference>
<dbReference type="Gene3D" id="3.30.70.100">
    <property type="match status" value="1"/>
</dbReference>
<dbReference type="Pfam" id="PF17773">
    <property type="entry name" value="UPF0176_N"/>
    <property type="match status" value="1"/>
</dbReference>
<proteinExistence type="inferred from homology"/>
<comment type="caution">
    <text evidence="3">The sequence shown here is derived from an EMBL/GenBank/DDBJ whole genome shotgun (WGS) entry which is preliminary data.</text>
</comment>
<dbReference type="Pfam" id="PF00581">
    <property type="entry name" value="Rhodanese"/>
    <property type="match status" value="1"/>
</dbReference>
<evidence type="ECO:0000259" key="2">
    <source>
        <dbReference type="PROSITE" id="PS50206"/>
    </source>
</evidence>
<dbReference type="PROSITE" id="PS50206">
    <property type="entry name" value="RHODANESE_3"/>
    <property type="match status" value="1"/>
</dbReference>
<dbReference type="SUPFAM" id="SSF52821">
    <property type="entry name" value="Rhodanese/Cell cycle control phosphatase"/>
    <property type="match status" value="1"/>
</dbReference>
<dbReference type="PANTHER" id="PTHR43268">
    <property type="entry name" value="THIOSULFATE SULFURTRANSFERASE/RHODANESE-LIKE DOMAIN-CONTAINING PROTEIN 2"/>
    <property type="match status" value="1"/>
</dbReference>
<comment type="function">
    <text evidence="1">Catalyzes oxygen-dependent 5-hydroxyuridine (ho5U) modification at position 34 in tRNAs.</text>
</comment>
<evidence type="ECO:0000313" key="4">
    <source>
        <dbReference type="Proteomes" id="UP001596037"/>
    </source>
</evidence>
<reference evidence="4" key="1">
    <citation type="journal article" date="2019" name="Int. J. Syst. Evol. Microbiol.">
        <title>The Global Catalogue of Microorganisms (GCM) 10K type strain sequencing project: providing services to taxonomists for standard genome sequencing and annotation.</title>
        <authorList>
            <consortium name="The Broad Institute Genomics Platform"/>
            <consortium name="The Broad Institute Genome Sequencing Center for Infectious Disease"/>
            <person name="Wu L."/>
            <person name="Ma J."/>
        </authorList>
    </citation>
    <scope>NUCLEOTIDE SEQUENCE [LARGE SCALE GENOMIC DNA]</scope>
    <source>
        <strain evidence="4">CCUG 57401</strain>
    </source>
</reference>
<feature type="domain" description="Rhodanese" evidence="2">
    <location>
        <begin position="126"/>
        <end position="221"/>
    </location>
</feature>
<dbReference type="SMART" id="SM00450">
    <property type="entry name" value="RHOD"/>
    <property type="match status" value="1"/>
</dbReference>
<comment type="catalytic activity">
    <reaction evidence="1">
        <text>uridine(34) in tRNA + AH2 + O2 = 5-hydroxyuridine(34) in tRNA + A + H2O</text>
        <dbReference type="Rhea" id="RHEA:64224"/>
        <dbReference type="Rhea" id="RHEA-COMP:11727"/>
        <dbReference type="Rhea" id="RHEA-COMP:13381"/>
        <dbReference type="ChEBI" id="CHEBI:13193"/>
        <dbReference type="ChEBI" id="CHEBI:15377"/>
        <dbReference type="ChEBI" id="CHEBI:15379"/>
        <dbReference type="ChEBI" id="CHEBI:17499"/>
        <dbReference type="ChEBI" id="CHEBI:65315"/>
        <dbReference type="ChEBI" id="CHEBI:136877"/>
    </reaction>
</comment>
<comment type="similarity">
    <text evidence="1">Belongs to the TrhO family.</text>
</comment>
<keyword evidence="1" id="KW-0560">Oxidoreductase</keyword>
<dbReference type="Gene3D" id="3.40.250.10">
    <property type="entry name" value="Rhodanese-like domain"/>
    <property type="match status" value="1"/>
</dbReference>
<dbReference type="InterPro" id="IPR001763">
    <property type="entry name" value="Rhodanese-like_dom"/>
</dbReference>
<keyword evidence="4" id="KW-1185">Reference proteome</keyword>
<keyword evidence="1" id="KW-0819">tRNA processing</keyword>
<evidence type="ECO:0000256" key="1">
    <source>
        <dbReference type="HAMAP-Rule" id="MF_00469"/>
    </source>
</evidence>
<dbReference type="RefSeq" id="WP_376850806.1">
    <property type="nucleotide sequence ID" value="NZ_JBHSMF010000009.1"/>
</dbReference>
<dbReference type="InterPro" id="IPR020936">
    <property type="entry name" value="TrhO"/>
</dbReference>